<dbReference type="Pfam" id="PF12727">
    <property type="entry name" value="PBP_like"/>
    <property type="match status" value="1"/>
</dbReference>
<keyword evidence="4" id="KW-1185">Reference proteome</keyword>
<feature type="domain" description="Helix-turn-helix" evidence="2">
    <location>
        <begin position="13"/>
        <end position="62"/>
    </location>
</feature>
<dbReference type="PANTHER" id="PTHR38431:SF1">
    <property type="entry name" value="BLL2305 PROTEIN"/>
    <property type="match status" value="1"/>
</dbReference>
<organism evidence="3 4">
    <name type="scientific">Limnobacter humi</name>
    <dbReference type="NCBI Taxonomy" id="1778671"/>
    <lineage>
        <taxon>Bacteria</taxon>
        <taxon>Pseudomonadati</taxon>
        <taxon>Pseudomonadota</taxon>
        <taxon>Betaproteobacteria</taxon>
        <taxon>Burkholderiales</taxon>
        <taxon>Burkholderiaceae</taxon>
        <taxon>Limnobacter</taxon>
    </lineage>
</organism>
<evidence type="ECO:0000313" key="3">
    <source>
        <dbReference type="EMBL" id="MCQ8897796.1"/>
    </source>
</evidence>
<feature type="domain" description="PBP" evidence="1">
    <location>
        <begin position="94"/>
        <end position="273"/>
    </location>
</feature>
<dbReference type="PANTHER" id="PTHR38431">
    <property type="entry name" value="BLL2305 PROTEIN"/>
    <property type="match status" value="1"/>
</dbReference>
<dbReference type="Pfam" id="PF12728">
    <property type="entry name" value="HTH_17"/>
    <property type="match status" value="1"/>
</dbReference>
<reference evidence="3 4" key="1">
    <citation type="submission" date="2022-07" db="EMBL/GenBank/DDBJ databases">
        <authorList>
            <person name="Xamxidin M."/>
            <person name="Wu M."/>
        </authorList>
    </citation>
    <scope>NUCLEOTIDE SEQUENCE [LARGE SCALE GENOMIC DNA]</scope>
    <source>
        <strain evidence="3 4">NBRC 111650</strain>
    </source>
</reference>
<proteinExistence type="predicted"/>
<sequence>MPSNPDSPVTPEFFTTKEVADILRLKERKIYELASEGRVPCVKLTGKLLFPKQPFLDWVSRHDSATPTAPQAHAVRPSVLAGSHDPLLEWAIRESNCAIALQLDGSLAGLDVFEQGSAMATGLHVIDSNTGEFNQHAVSTRFDQQPVVLIQWAWRQQGLIVAQGNPMNIQGVADLPGKRIALRQSGAGASILLNTLLSEQQIARESIHTTAICRTESEALAAVASGQADAAPGLECMAAQFGLGFVPTRQERFDLLVDRRSFFEKPFQTLLGFSRSLAFSTKAAQLRGYDTTGLGSVVWLA</sequence>
<evidence type="ECO:0000259" key="2">
    <source>
        <dbReference type="Pfam" id="PF12728"/>
    </source>
</evidence>
<dbReference type="RefSeq" id="WP_256765608.1">
    <property type="nucleotide sequence ID" value="NZ_JANIGO010000007.1"/>
</dbReference>
<dbReference type="SUPFAM" id="SSF53850">
    <property type="entry name" value="Periplasmic binding protein-like II"/>
    <property type="match status" value="1"/>
</dbReference>
<dbReference type="InterPro" id="IPR024370">
    <property type="entry name" value="PBP_domain"/>
</dbReference>
<dbReference type="InterPro" id="IPR041657">
    <property type="entry name" value="HTH_17"/>
</dbReference>
<dbReference type="NCBIfam" id="TIGR01764">
    <property type="entry name" value="excise"/>
    <property type="match status" value="1"/>
</dbReference>
<dbReference type="EMBL" id="JANIGO010000007">
    <property type="protein sequence ID" value="MCQ8897796.1"/>
    <property type="molecule type" value="Genomic_DNA"/>
</dbReference>
<evidence type="ECO:0000259" key="1">
    <source>
        <dbReference type="Pfam" id="PF12727"/>
    </source>
</evidence>
<protein>
    <submittedName>
        <fullName evidence="3">Helix-turn-helix transcriptional regulator</fullName>
    </submittedName>
</protein>
<name>A0ABT1WJV1_9BURK</name>
<dbReference type="InterPro" id="IPR010093">
    <property type="entry name" value="SinI_DNA-bd"/>
</dbReference>
<gene>
    <name evidence="3" type="ORF">NQT62_15245</name>
</gene>
<accession>A0ABT1WJV1</accession>
<dbReference type="Proteomes" id="UP001204142">
    <property type="component" value="Unassembled WGS sequence"/>
</dbReference>
<dbReference type="Gene3D" id="3.40.190.10">
    <property type="entry name" value="Periplasmic binding protein-like II"/>
    <property type="match status" value="1"/>
</dbReference>
<evidence type="ECO:0000313" key="4">
    <source>
        <dbReference type="Proteomes" id="UP001204142"/>
    </source>
</evidence>
<comment type="caution">
    <text evidence="3">The sequence shown here is derived from an EMBL/GenBank/DDBJ whole genome shotgun (WGS) entry which is preliminary data.</text>
</comment>